<dbReference type="STRING" id="106549.A0A540NHN9"/>
<dbReference type="InterPro" id="IPR000209">
    <property type="entry name" value="Peptidase_S8/S53_dom"/>
</dbReference>
<dbReference type="InterPro" id="IPR036852">
    <property type="entry name" value="Peptidase_S8/S53_dom_sf"/>
</dbReference>
<comment type="subcellular location">
    <subcellularLocation>
        <location evidence="1">Secreted</location>
    </subcellularLocation>
</comment>
<dbReference type="PROSITE" id="PS51892">
    <property type="entry name" value="SUBTILASE"/>
    <property type="match status" value="1"/>
</dbReference>
<keyword evidence="7" id="KW-1185">Reference proteome</keyword>
<evidence type="ECO:0000256" key="4">
    <source>
        <dbReference type="PROSITE-ProRule" id="PRU01240"/>
    </source>
</evidence>
<evidence type="ECO:0000313" key="7">
    <source>
        <dbReference type="Proteomes" id="UP000315295"/>
    </source>
</evidence>
<dbReference type="GO" id="GO:0004252">
    <property type="term" value="F:serine-type endopeptidase activity"/>
    <property type="evidence" value="ECO:0007669"/>
    <property type="project" value="InterPro"/>
</dbReference>
<evidence type="ECO:0000313" key="6">
    <source>
        <dbReference type="EMBL" id="TQE10113.1"/>
    </source>
</evidence>
<protein>
    <recommendedName>
        <fullName evidence="5">Peptidase S8/S53 domain-containing protein</fullName>
    </recommendedName>
</protein>
<keyword evidence="3" id="KW-0732">Signal</keyword>
<accession>A0A540NHN9</accession>
<feature type="domain" description="Peptidase S8/S53" evidence="5">
    <location>
        <begin position="12"/>
        <end position="122"/>
    </location>
</feature>
<comment type="similarity">
    <text evidence="2 4">Belongs to the peptidase S8 family.</text>
</comment>
<dbReference type="Proteomes" id="UP000315295">
    <property type="component" value="Unassembled WGS sequence"/>
</dbReference>
<dbReference type="PANTHER" id="PTHR10795">
    <property type="entry name" value="PROPROTEIN CONVERTASE SUBTILISIN/KEXIN"/>
    <property type="match status" value="1"/>
</dbReference>
<comment type="caution">
    <text evidence="4">Lacks conserved residue(s) required for the propagation of feature annotation.</text>
</comment>
<dbReference type="SUPFAM" id="SSF52743">
    <property type="entry name" value="Subtilisin-like"/>
    <property type="match status" value="1"/>
</dbReference>
<evidence type="ECO:0000259" key="5">
    <source>
        <dbReference type="Pfam" id="PF00082"/>
    </source>
</evidence>
<name>A0A540NHN9_MALBA</name>
<evidence type="ECO:0000256" key="1">
    <source>
        <dbReference type="ARBA" id="ARBA00004613"/>
    </source>
</evidence>
<dbReference type="GO" id="GO:0005576">
    <property type="term" value="C:extracellular region"/>
    <property type="evidence" value="ECO:0007669"/>
    <property type="project" value="UniProtKB-SubCell"/>
</dbReference>
<dbReference type="EMBL" id="VIEB01000048">
    <property type="protein sequence ID" value="TQE10113.1"/>
    <property type="molecule type" value="Genomic_DNA"/>
</dbReference>
<comment type="caution">
    <text evidence="6">The sequence shown here is derived from an EMBL/GenBank/DDBJ whole genome shotgun (WGS) entry which is preliminary data.</text>
</comment>
<dbReference type="AlphaFoldDB" id="A0A540NHN9"/>
<organism evidence="6 7">
    <name type="scientific">Malus baccata</name>
    <name type="common">Siberian crab apple</name>
    <name type="synonym">Pyrus baccata</name>
    <dbReference type="NCBI Taxonomy" id="106549"/>
    <lineage>
        <taxon>Eukaryota</taxon>
        <taxon>Viridiplantae</taxon>
        <taxon>Streptophyta</taxon>
        <taxon>Embryophyta</taxon>
        <taxon>Tracheophyta</taxon>
        <taxon>Spermatophyta</taxon>
        <taxon>Magnoliopsida</taxon>
        <taxon>eudicotyledons</taxon>
        <taxon>Gunneridae</taxon>
        <taxon>Pentapetalae</taxon>
        <taxon>rosids</taxon>
        <taxon>fabids</taxon>
        <taxon>Rosales</taxon>
        <taxon>Rosaceae</taxon>
        <taxon>Amygdaloideae</taxon>
        <taxon>Maleae</taxon>
        <taxon>Malus</taxon>
    </lineage>
</organism>
<evidence type="ECO:0000256" key="2">
    <source>
        <dbReference type="ARBA" id="ARBA00011073"/>
    </source>
</evidence>
<reference evidence="6 7" key="1">
    <citation type="journal article" date="2019" name="G3 (Bethesda)">
        <title>Sequencing of a Wild Apple (Malus baccata) Genome Unravels the Differences Between Cultivated and Wild Apple Species Regarding Disease Resistance and Cold Tolerance.</title>
        <authorList>
            <person name="Chen X."/>
        </authorList>
    </citation>
    <scope>NUCLEOTIDE SEQUENCE [LARGE SCALE GENOMIC DNA]</scope>
    <source>
        <strain evidence="7">cv. Shandingzi</strain>
        <tissue evidence="6">Leaves</tissue>
    </source>
</reference>
<dbReference type="GO" id="GO:0006508">
    <property type="term" value="P:proteolysis"/>
    <property type="evidence" value="ECO:0007669"/>
    <property type="project" value="InterPro"/>
</dbReference>
<dbReference type="Gene3D" id="3.40.50.200">
    <property type="entry name" value="Peptidase S8/S53 domain"/>
    <property type="match status" value="1"/>
</dbReference>
<evidence type="ECO:0000256" key="3">
    <source>
        <dbReference type="ARBA" id="ARBA00022729"/>
    </source>
</evidence>
<sequence>MEGFKFWEGNDLGVLDGGIEPIHPSCNGAGIPPPPTKWKGRCDFNASDCNNKLIGPKVFNIAAEALKGEKPEEPIDIDRHGTHKASIASGAFVQNADVLGHAKCMAIGIAPHAYLAMYKGCFGGSYTSCT</sequence>
<dbReference type="Pfam" id="PF00082">
    <property type="entry name" value="Peptidase_S8"/>
    <property type="match status" value="1"/>
</dbReference>
<dbReference type="InterPro" id="IPR045051">
    <property type="entry name" value="SBT"/>
</dbReference>
<proteinExistence type="inferred from homology"/>
<gene>
    <name evidence="6" type="ORF">C1H46_004283</name>
</gene>